<dbReference type="AlphaFoldDB" id="A0A1S2XK96"/>
<evidence type="ECO:0000259" key="1">
    <source>
        <dbReference type="PROSITE" id="PS51499"/>
    </source>
</evidence>
<proteinExistence type="predicted"/>
<reference evidence="2" key="1">
    <citation type="journal article" date="2013" name="Nat. Biotechnol.">
        <title>Draft genome sequence of chickpea (Cicer arietinum) provides a resource for trait improvement.</title>
        <authorList>
            <person name="Varshney R.K."/>
            <person name="Song C."/>
            <person name="Saxena R.K."/>
            <person name="Azam S."/>
            <person name="Yu S."/>
            <person name="Sharpe A.G."/>
            <person name="Cannon S."/>
            <person name="Baek J."/>
            <person name="Rosen B.D."/>
            <person name="Tar'an B."/>
            <person name="Millan T."/>
            <person name="Zhang X."/>
            <person name="Ramsay L.D."/>
            <person name="Iwata A."/>
            <person name="Wang Y."/>
            <person name="Nelson W."/>
            <person name="Farmer A.D."/>
            <person name="Gaur P.M."/>
            <person name="Soderlund C."/>
            <person name="Penmetsa R.V."/>
            <person name="Xu C."/>
            <person name="Bharti A.K."/>
            <person name="He W."/>
            <person name="Winter P."/>
            <person name="Zhao S."/>
            <person name="Hane J.K."/>
            <person name="Carrasquilla-Garcia N."/>
            <person name="Condie J.A."/>
            <person name="Upadhyaya H.D."/>
            <person name="Luo M.C."/>
            <person name="Thudi M."/>
            <person name="Gowda C.L."/>
            <person name="Singh N.P."/>
            <person name="Lichtenzveig J."/>
            <person name="Gali K.K."/>
            <person name="Rubio J."/>
            <person name="Nadarajan N."/>
            <person name="Dolezel J."/>
            <person name="Bansal K.C."/>
            <person name="Xu X."/>
            <person name="Edwards D."/>
            <person name="Zhang G."/>
            <person name="Kahl G."/>
            <person name="Gil J."/>
            <person name="Singh K.B."/>
            <person name="Datta S.K."/>
            <person name="Jackson S.A."/>
            <person name="Wang J."/>
            <person name="Cook D.R."/>
        </authorList>
    </citation>
    <scope>NUCLEOTIDE SEQUENCE [LARGE SCALE GENOMIC DNA]</scope>
    <source>
        <strain evidence="2">cv. CDC Frontier</strain>
    </source>
</reference>
<evidence type="ECO:0000313" key="2">
    <source>
        <dbReference type="Proteomes" id="UP000087171"/>
    </source>
</evidence>
<name>A0A1S2XK96_CICAR</name>
<gene>
    <name evidence="3" type="primary">LOC101513442</name>
</gene>
<evidence type="ECO:0000313" key="3">
    <source>
        <dbReference type="RefSeq" id="XP_004490634.1"/>
    </source>
</evidence>
<dbReference type="OrthoDB" id="1926485at2759"/>
<sequence length="418" mass="47683">MRATIIFSQLSLLKRLSHYFNATLSFTSEAWPSADDPDDGFPYSDVPYPSRIKSERKPYVTPMKVLIARAKAEREARKAQPCRVLEEPPENGLLVPELVEVAHRVYRARGFLLSGLRQLVRVIPILRCELCNEVHIGYVGHEIRTCTGPNSFSRNATHVWRRGGIRDVVCFPKCFHLYDRVGKPRVGHDERFSVPRIPAIVELCIQAGLDLEKYPTKRRTKPVYCIEGRIADFESVVEEDESERKPSLENFNPLMDPSSMLIEPVENISHIDELKDEERNKLRILSEHTLNSWFEMTSGAKKIMEKYVVNTCGYCPEVQVGPKGHKLRMCKASKHQSRNGLHAWQEAILDDLVGPNYVWHVEDLNGPALNNNLKRYYGKAPAVVELCVHAGAPVPDQYRSMMRLDVVSPERDEVDLVA</sequence>
<dbReference type="PANTHER" id="PTHR10388">
    <property type="entry name" value="EUKARYOTIC TRANSLATION INITIATION FACTOR SUI1"/>
    <property type="match status" value="1"/>
</dbReference>
<organism evidence="2 3">
    <name type="scientific">Cicer arietinum</name>
    <name type="common">Chickpea</name>
    <name type="synonym">Garbanzo</name>
    <dbReference type="NCBI Taxonomy" id="3827"/>
    <lineage>
        <taxon>Eukaryota</taxon>
        <taxon>Viridiplantae</taxon>
        <taxon>Streptophyta</taxon>
        <taxon>Embryophyta</taxon>
        <taxon>Tracheophyta</taxon>
        <taxon>Spermatophyta</taxon>
        <taxon>Magnoliopsida</taxon>
        <taxon>eudicotyledons</taxon>
        <taxon>Gunneridae</taxon>
        <taxon>Pentapetalae</taxon>
        <taxon>rosids</taxon>
        <taxon>fabids</taxon>
        <taxon>Fabales</taxon>
        <taxon>Fabaceae</taxon>
        <taxon>Papilionoideae</taxon>
        <taxon>50 kb inversion clade</taxon>
        <taxon>NPAAA clade</taxon>
        <taxon>Hologalegina</taxon>
        <taxon>IRL clade</taxon>
        <taxon>Cicereae</taxon>
        <taxon>Cicer</taxon>
    </lineage>
</organism>
<dbReference type="PROSITE" id="PS51499">
    <property type="entry name" value="APO"/>
    <property type="match status" value="2"/>
</dbReference>
<dbReference type="STRING" id="3827.A0A1S2XK96"/>
<dbReference type="GeneID" id="101513442"/>
<dbReference type="Pfam" id="PF05634">
    <property type="entry name" value="APO_RNA-bind"/>
    <property type="match status" value="2"/>
</dbReference>
<dbReference type="PaxDb" id="3827-XP_004490634.1"/>
<keyword evidence="2" id="KW-1185">Reference proteome</keyword>
<dbReference type="eggNOG" id="ENOG502QRU6">
    <property type="taxonomic scope" value="Eukaryota"/>
</dbReference>
<dbReference type="Proteomes" id="UP000087171">
    <property type="component" value="Chromosome Ca2"/>
</dbReference>
<feature type="domain" description="APO" evidence="1">
    <location>
        <begin position="127"/>
        <end position="213"/>
    </location>
</feature>
<dbReference type="KEGG" id="cam:101513442"/>
<protein>
    <submittedName>
        <fullName evidence="3">APO protein 3, mitochondrial</fullName>
    </submittedName>
</protein>
<dbReference type="RefSeq" id="XP_004490634.1">
    <property type="nucleotide sequence ID" value="XM_004490577.3"/>
</dbReference>
<dbReference type="GO" id="GO:0003723">
    <property type="term" value="F:RNA binding"/>
    <property type="evidence" value="ECO:0007669"/>
    <property type="project" value="InterPro"/>
</dbReference>
<accession>A0A1S2XK96</accession>
<dbReference type="InterPro" id="IPR023342">
    <property type="entry name" value="APO_dom"/>
</dbReference>
<feature type="domain" description="APO" evidence="1">
    <location>
        <begin position="311"/>
        <end position="396"/>
    </location>
</feature>
<reference evidence="3" key="2">
    <citation type="submission" date="2025-08" db="UniProtKB">
        <authorList>
            <consortium name="RefSeq"/>
        </authorList>
    </citation>
    <scope>IDENTIFICATION</scope>
    <source>
        <tissue evidence="3">Etiolated seedlings</tissue>
    </source>
</reference>